<keyword evidence="4" id="KW-1185">Reference proteome</keyword>
<dbReference type="GeneID" id="63755264"/>
<dbReference type="Gene3D" id="3.10.110.10">
    <property type="entry name" value="Ubiquitin Conjugating Enzyme"/>
    <property type="match status" value="1"/>
</dbReference>
<dbReference type="PROSITE" id="PS50127">
    <property type="entry name" value="UBC_2"/>
    <property type="match status" value="1"/>
</dbReference>
<dbReference type="AlphaFoldDB" id="A0A1L9RJ14"/>
<name>A0A1L9RJ14_ASPWE</name>
<feature type="compositionally biased region" description="Polar residues" evidence="1">
    <location>
        <begin position="155"/>
        <end position="181"/>
    </location>
</feature>
<reference evidence="4" key="1">
    <citation type="journal article" date="2017" name="Genome Biol.">
        <title>Comparative genomics reveals high biological diversity and specific adaptations in the industrially and medically important fungal genus Aspergillus.</title>
        <authorList>
            <person name="de Vries R.P."/>
            <person name="Riley R."/>
            <person name="Wiebenga A."/>
            <person name="Aguilar-Osorio G."/>
            <person name="Amillis S."/>
            <person name="Uchima C.A."/>
            <person name="Anderluh G."/>
            <person name="Asadollahi M."/>
            <person name="Askin M."/>
            <person name="Barry K."/>
            <person name="Battaglia E."/>
            <person name="Bayram O."/>
            <person name="Benocci T."/>
            <person name="Braus-Stromeyer S.A."/>
            <person name="Caldana C."/>
            <person name="Canovas D."/>
            <person name="Cerqueira G.C."/>
            <person name="Chen F."/>
            <person name="Chen W."/>
            <person name="Choi C."/>
            <person name="Clum A."/>
            <person name="Dos Santos R.A."/>
            <person name="Damasio A.R."/>
            <person name="Diallinas G."/>
            <person name="Emri T."/>
            <person name="Fekete E."/>
            <person name="Flipphi M."/>
            <person name="Freyberg S."/>
            <person name="Gallo A."/>
            <person name="Gournas C."/>
            <person name="Habgood R."/>
            <person name="Hainaut M."/>
            <person name="Harispe M.L."/>
            <person name="Henrissat B."/>
            <person name="Hilden K.S."/>
            <person name="Hope R."/>
            <person name="Hossain A."/>
            <person name="Karabika E."/>
            <person name="Karaffa L."/>
            <person name="Karanyi Z."/>
            <person name="Krasevec N."/>
            <person name="Kuo A."/>
            <person name="Kusch H."/>
            <person name="LaButti K."/>
            <person name="Lagendijk E.L."/>
            <person name="Lapidus A."/>
            <person name="Levasseur A."/>
            <person name="Lindquist E."/>
            <person name="Lipzen A."/>
            <person name="Logrieco A.F."/>
            <person name="MacCabe A."/>
            <person name="Maekelae M.R."/>
            <person name="Malavazi I."/>
            <person name="Melin P."/>
            <person name="Meyer V."/>
            <person name="Mielnichuk N."/>
            <person name="Miskei M."/>
            <person name="Molnar A.P."/>
            <person name="Mule G."/>
            <person name="Ngan C.Y."/>
            <person name="Orejas M."/>
            <person name="Orosz E."/>
            <person name="Ouedraogo J.P."/>
            <person name="Overkamp K.M."/>
            <person name="Park H.-S."/>
            <person name="Perrone G."/>
            <person name="Piumi F."/>
            <person name="Punt P.J."/>
            <person name="Ram A.F."/>
            <person name="Ramon A."/>
            <person name="Rauscher S."/>
            <person name="Record E."/>
            <person name="Riano-Pachon D.M."/>
            <person name="Robert V."/>
            <person name="Roehrig J."/>
            <person name="Ruller R."/>
            <person name="Salamov A."/>
            <person name="Salih N.S."/>
            <person name="Samson R.A."/>
            <person name="Sandor E."/>
            <person name="Sanguinetti M."/>
            <person name="Schuetze T."/>
            <person name="Sepcic K."/>
            <person name="Shelest E."/>
            <person name="Sherlock G."/>
            <person name="Sophianopoulou V."/>
            <person name="Squina F.M."/>
            <person name="Sun H."/>
            <person name="Susca A."/>
            <person name="Todd R.B."/>
            <person name="Tsang A."/>
            <person name="Unkles S.E."/>
            <person name="van de Wiele N."/>
            <person name="van Rossen-Uffink D."/>
            <person name="Oliveira J.V."/>
            <person name="Vesth T.C."/>
            <person name="Visser J."/>
            <person name="Yu J.-H."/>
            <person name="Zhou M."/>
            <person name="Andersen M.R."/>
            <person name="Archer D.B."/>
            <person name="Baker S.E."/>
            <person name="Benoit I."/>
            <person name="Brakhage A.A."/>
            <person name="Braus G.H."/>
            <person name="Fischer R."/>
            <person name="Frisvad J.C."/>
            <person name="Goldman G.H."/>
            <person name="Houbraken J."/>
            <person name="Oakley B."/>
            <person name="Pocsi I."/>
            <person name="Scazzocchio C."/>
            <person name="Seiboth B."/>
            <person name="vanKuyk P.A."/>
            <person name="Wortman J."/>
            <person name="Dyer P.S."/>
            <person name="Grigoriev I.V."/>
        </authorList>
    </citation>
    <scope>NUCLEOTIDE SEQUENCE [LARGE SCALE GENOMIC DNA]</scope>
    <source>
        <strain evidence="4">DTO 134E9</strain>
    </source>
</reference>
<dbReference type="RefSeq" id="XP_040688559.1">
    <property type="nucleotide sequence ID" value="XM_040839416.1"/>
</dbReference>
<dbReference type="VEuPathDB" id="FungiDB:ASPWEDRAFT_739641"/>
<protein>
    <recommendedName>
        <fullName evidence="2">UBC core domain-containing protein</fullName>
    </recommendedName>
</protein>
<proteinExistence type="predicted"/>
<feature type="region of interest" description="Disordered" evidence="1">
    <location>
        <begin position="246"/>
        <end position="272"/>
    </location>
</feature>
<dbReference type="EMBL" id="KV878212">
    <property type="protein sequence ID" value="OJJ34883.1"/>
    <property type="molecule type" value="Genomic_DNA"/>
</dbReference>
<feature type="domain" description="UBC core" evidence="2">
    <location>
        <begin position="12"/>
        <end position="177"/>
    </location>
</feature>
<dbReference type="Pfam" id="PF00179">
    <property type="entry name" value="UQ_con"/>
    <property type="match status" value="1"/>
</dbReference>
<sequence>MSTSRLPSIPSLRKHQLLLEFASLQHAAPPGVYVSLTQGDPTRWSSVLFVRSGPYSSAVLRFQIRFPTSYPDLPPQVTFSTDVFHPLIVPLTTYTFSTNASSEDPVSASDEERLPAGGFSLRHGFPHWFGRAKRNRRDSAASSRAMSVNGLGVSNGETATSTANENPTNDTTDLSSTSQPQADEDNGSDEKKEGTSAAAQPIEPRKTVPVSELLDYIRSSFDTESVLDSLPLEAAGNPGAWHAWQAHRRGNSSSASKYGSKQGSPQARLPGDWHWDGIWAKRAQNEIENSHSDPMLFGNAARGGGDEMIRFSRLDDATLTSIKETIIPRTEEVHE</sequence>
<dbReference type="STRING" id="1073089.A0A1L9RJ14"/>
<dbReference type="InterPro" id="IPR000608">
    <property type="entry name" value="UBC"/>
</dbReference>
<dbReference type="Proteomes" id="UP000184383">
    <property type="component" value="Unassembled WGS sequence"/>
</dbReference>
<organism evidence="3 4">
    <name type="scientific">Aspergillus wentii DTO 134E9</name>
    <dbReference type="NCBI Taxonomy" id="1073089"/>
    <lineage>
        <taxon>Eukaryota</taxon>
        <taxon>Fungi</taxon>
        <taxon>Dikarya</taxon>
        <taxon>Ascomycota</taxon>
        <taxon>Pezizomycotina</taxon>
        <taxon>Eurotiomycetes</taxon>
        <taxon>Eurotiomycetidae</taxon>
        <taxon>Eurotiales</taxon>
        <taxon>Aspergillaceae</taxon>
        <taxon>Aspergillus</taxon>
        <taxon>Aspergillus subgen. Cremei</taxon>
    </lineage>
</organism>
<evidence type="ECO:0000313" key="3">
    <source>
        <dbReference type="EMBL" id="OJJ34883.1"/>
    </source>
</evidence>
<evidence type="ECO:0000313" key="4">
    <source>
        <dbReference type="Proteomes" id="UP000184383"/>
    </source>
</evidence>
<dbReference type="OrthoDB" id="5596422at2759"/>
<feature type="region of interest" description="Disordered" evidence="1">
    <location>
        <begin position="139"/>
        <end position="206"/>
    </location>
</feature>
<feature type="compositionally biased region" description="Polar residues" evidence="1">
    <location>
        <begin position="251"/>
        <end position="265"/>
    </location>
</feature>
<gene>
    <name evidence="3" type="ORF">ASPWEDRAFT_739641</name>
</gene>
<accession>A0A1L9RJ14</accession>
<dbReference type="InterPro" id="IPR016135">
    <property type="entry name" value="UBQ-conjugating_enzyme/RWD"/>
</dbReference>
<evidence type="ECO:0000259" key="2">
    <source>
        <dbReference type="PROSITE" id="PS50127"/>
    </source>
</evidence>
<dbReference type="SUPFAM" id="SSF54495">
    <property type="entry name" value="UBC-like"/>
    <property type="match status" value="1"/>
</dbReference>
<dbReference type="CDD" id="cd23814">
    <property type="entry name" value="UEV_AKTIP"/>
    <property type="match status" value="1"/>
</dbReference>
<evidence type="ECO:0000256" key="1">
    <source>
        <dbReference type="SAM" id="MobiDB-lite"/>
    </source>
</evidence>